<evidence type="ECO:0000256" key="7">
    <source>
        <dbReference type="ARBA" id="ARBA00023136"/>
    </source>
</evidence>
<evidence type="ECO:0000313" key="9">
    <source>
        <dbReference type="EMBL" id="USD22251.1"/>
    </source>
</evidence>
<protein>
    <submittedName>
        <fullName evidence="9">AEC family transporter</fullName>
    </submittedName>
</protein>
<keyword evidence="5 8" id="KW-0812">Transmembrane</keyword>
<sequence>MSQFQSLVEALVILVALCACAIWLRSRGVILREEQGVFGRLATDFALPAVILHSLIKVPFSSQALLPALALFAVSIAIMVPAWAVGKLMGLGRKTLGSIVLVAGFGGSSTLGLSLIRRIFHDNPLVMRDSVLIGEYGALLSVFTVGVAVAIYFGRDEGEQVNVWQACKPFFVSPIFITMVLGTIISLFGLPQGNVTVQLLEDILRISGQSLIVLVAFSIGLALRPIAVRQLAGLILVVVLLKLVAEPMVAWALAMPIELPHIERELLVLQAAMPSGAIAAVLAKRYGCDGGVASAMVVATSFISLITLPLTLYFESQ</sequence>
<dbReference type="RefSeq" id="WP_252084612.1">
    <property type="nucleotide sequence ID" value="NZ_CP092418.1"/>
</dbReference>
<evidence type="ECO:0000256" key="3">
    <source>
        <dbReference type="ARBA" id="ARBA00022448"/>
    </source>
</evidence>
<reference evidence="9" key="1">
    <citation type="submission" date="2022-02" db="EMBL/GenBank/DDBJ databases">
        <title>Coral-associated bacteria.</title>
        <authorList>
            <person name="Tang K."/>
            <person name="Wang X."/>
        </authorList>
    </citation>
    <scope>NUCLEOTIDE SEQUENCE</scope>
    <source>
        <strain evidence="9">SCSIO 43006</strain>
    </source>
</reference>
<keyword evidence="6 8" id="KW-1133">Transmembrane helix</keyword>
<evidence type="ECO:0000256" key="1">
    <source>
        <dbReference type="ARBA" id="ARBA00004651"/>
    </source>
</evidence>
<comment type="similarity">
    <text evidence="2">Belongs to the auxin efflux carrier (TC 2.A.69) family.</text>
</comment>
<evidence type="ECO:0000256" key="6">
    <source>
        <dbReference type="ARBA" id="ARBA00022989"/>
    </source>
</evidence>
<dbReference type="Proteomes" id="UP001055658">
    <property type="component" value="Chromosome"/>
</dbReference>
<dbReference type="EMBL" id="CP092418">
    <property type="protein sequence ID" value="USD22251.1"/>
    <property type="molecule type" value="Genomic_DNA"/>
</dbReference>
<comment type="subcellular location">
    <subcellularLocation>
        <location evidence="1">Cell membrane</location>
        <topology evidence="1">Multi-pass membrane protein</topology>
    </subcellularLocation>
</comment>
<evidence type="ECO:0000256" key="5">
    <source>
        <dbReference type="ARBA" id="ARBA00022692"/>
    </source>
</evidence>
<feature type="transmembrane region" description="Helical" evidence="8">
    <location>
        <begin position="166"/>
        <end position="191"/>
    </location>
</feature>
<feature type="transmembrane region" description="Helical" evidence="8">
    <location>
        <begin position="64"/>
        <end position="84"/>
    </location>
</feature>
<feature type="transmembrane region" description="Helical" evidence="8">
    <location>
        <begin position="203"/>
        <end position="224"/>
    </location>
</feature>
<dbReference type="InterPro" id="IPR038770">
    <property type="entry name" value="Na+/solute_symporter_sf"/>
</dbReference>
<feature type="transmembrane region" description="Helical" evidence="8">
    <location>
        <begin position="231"/>
        <end position="254"/>
    </location>
</feature>
<evidence type="ECO:0000256" key="4">
    <source>
        <dbReference type="ARBA" id="ARBA00022475"/>
    </source>
</evidence>
<evidence type="ECO:0000313" key="10">
    <source>
        <dbReference type="Proteomes" id="UP001055658"/>
    </source>
</evidence>
<keyword evidence="10" id="KW-1185">Reference proteome</keyword>
<keyword evidence="3" id="KW-0813">Transport</keyword>
<keyword evidence="7 8" id="KW-0472">Membrane</keyword>
<evidence type="ECO:0000256" key="8">
    <source>
        <dbReference type="SAM" id="Phobius"/>
    </source>
</evidence>
<feature type="transmembrane region" description="Helical" evidence="8">
    <location>
        <begin position="6"/>
        <end position="25"/>
    </location>
</feature>
<keyword evidence="4" id="KW-1003">Cell membrane</keyword>
<name>A0ABY4VFS3_9GAMM</name>
<organism evidence="9 10">
    <name type="scientific">Microbulbifer variabilis</name>
    <dbReference type="NCBI Taxonomy" id="266805"/>
    <lineage>
        <taxon>Bacteria</taxon>
        <taxon>Pseudomonadati</taxon>
        <taxon>Pseudomonadota</taxon>
        <taxon>Gammaproteobacteria</taxon>
        <taxon>Cellvibrionales</taxon>
        <taxon>Microbulbiferaceae</taxon>
        <taxon>Microbulbifer</taxon>
    </lineage>
</organism>
<dbReference type="PANTHER" id="PTHR36838">
    <property type="entry name" value="AUXIN EFFLUX CARRIER FAMILY PROTEIN"/>
    <property type="match status" value="1"/>
</dbReference>
<feature type="transmembrane region" description="Helical" evidence="8">
    <location>
        <begin position="295"/>
        <end position="314"/>
    </location>
</feature>
<dbReference type="Gene3D" id="1.20.1530.20">
    <property type="match status" value="1"/>
</dbReference>
<gene>
    <name evidence="9" type="ORF">MJO52_03715</name>
</gene>
<feature type="transmembrane region" description="Helical" evidence="8">
    <location>
        <begin position="96"/>
        <end position="116"/>
    </location>
</feature>
<accession>A0ABY4VFS3</accession>
<dbReference type="InterPro" id="IPR004776">
    <property type="entry name" value="Mem_transp_PIN-like"/>
</dbReference>
<proteinExistence type="inferred from homology"/>
<feature type="transmembrane region" description="Helical" evidence="8">
    <location>
        <begin position="136"/>
        <end position="154"/>
    </location>
</feature>
<dbReference type="PANTHER" id="PTHR36838:SF3">
    <property type="entry name" value="TRANSPORTER AUXIN EFFLUX CARRIER EC FAMILY"/>
    <property type="match status" value="1"/>
</dbReference>
<evidence type="ECO:0000256" key="2">
    <source>
        <dbReference type="ARBA" id="ARBA00010145"/>
    </source>
</evidence>
<dbReference type="Pfam" id="PF03547">
    <property type="entry name" value="Mem_trans"/>
    <property type="match status" value="2"/>
</dbReference>